<dbReference type="PANTHER" id="PTHR33941:SF11">
    <property type="entry name" value="BACTERIAL MICROCOMPARTMENT SHELL PROTEIN PDUJ"/>
    <property type="match status" value="1"/>
</dbReference>
<comment type="subcellular location">
    <subcellularLocation>
        <location evidence="1">Bacterial microcompartment</location>
    </subcellularLocation>
</comment>
<comment type="similarity">
    <text evidence="3">Belongs to the bacterial microcompartments protein family.</text>
</comment>
<evidence type="ECO:0000256" key="4">
    <source>
        <dbReference type="SAM" id="MobiDB-lite"/>
    </source>
</evidence>
<evidence type="ECO:0000259" key="5">
    <source>
        <dbReference type="PROSITE" id="PS51930"/>
    </source>
</evidence>
<evidence type="ECO:0000313" key="7">
    <source>
        <dbReference type="EMBL" id="AQS52761.1"/>
    </source>
</evidence>
<keyword evidence="2" id="KW-1283">Bacterial microcompartment</keyword>
<dbReference type="InterPro" id="IPR044872">
    <property type="entry name" value="CcmK/CsoS1_BMC"/>
</dbReference>
<dbReference type="STRING" id="708126.BW727_100368"/>
<dbReference type="InterPro" id="IPR050575">
    <property type="entry name" value="BMC_shell"/>
</dbReference>
<dbReference type="InterPro" id="IPR037233">
    <property type="entry name" value="CcmK-like_sf"/>
</dbReference>
<feature type="region of interest" description="Disordered" evidence="4">
    <location>
        <begin position="92"/>
        <end position="134"/>
    </location>
</feature>
<evidence type="ECO:0000256" key="2">
    <source>
        <dbReference type="ARBA" id="ARBA00024446"/>
    </source>
</evidence>
<sequence length="178" mass="19753">MANKALGLIEVRGMLGAVLAADAALKAANVELLGNYSIRGGLTTVELLGDVAAVYAAVEAGVDSVKDMNLLISSHVIPRLDDQVERMLMKKDEVSNKDSEVDSLEEEENQLEDESTKEEHTENPPEVPEETELEEMKVVDLRSLAYKLNIETLTKKEIKYANKAELIRVLVKERMEDK</sequence>
<evidence type="ECO:0000313" key="8">
    <source>
        <dbReference type="Proteomes" id="UP000188993"/>
    </source>
</evidence>
<feature type="compositionally biased region" description="Acidic residues" evidence="4">
    <location>
        <begin position="101"/>
        <end position="116"/>
    </location>
</feature>
<reference evidence="7 8" key="1">
    <citation type="journal article" date="2014" name="Int. J. Syst. Evol. Microbiol.">
        <title>Jeotgalibaca dankookensis gen. nov., sp. nov., a member of the family Carnobacteriaceae, isolated from seujeot (Korean traditional food).</title>
        <authorList>
            <person name="Lee D.G."/>
            <person name="Trujillo M.E."/>
            <person name="Kang H."/>
            <person name="Ahn T.Y."/>
        </authorList>
    </citation>
    <scope>NUCLEOTIDE SEQUENCE [LARGE SCALE GENOMIC DNA]</scope>
    <source>
        <strain evidence="7 8">EX-07</strain>
    </source>
</reference>
<dbReference type="SMART" id="SM00877">
    <property type="entry name" value="BMC"/>
    <property type="match status" value="1"/>
</dbReference>
<keyword evidence="8" id="KW-1185">Reference proteome</keyword>
<dbReference type="RefSeq" id="WP_062468394.1">
    <property type="nucleotide sequence ID" value="NZ_BBYN01000007.1"/>
</dbReference>
<dbReference type="PANTHER" id="PTHR33941">
    <property type="entry name" value="PROPANEDIOL UTILIZATION PROTEIN PDUA"/>
    <property type="match status" value="1"/>
</dbReference>
<dbReference type="Proteomes" id="UP000188993">
    <property type="component" value="Chromosome"/>
</dbReference>
<dbReference type="KEGG" id="jda:BW727_100368"/>
<dbReference type="PROSITE" id="PS51931">
    <property type="entry name" value="BMC_CP"/>
    <property type="match status" value="1"/>
</dbReference>
<evidence type="ECO:0000259" key="6">
    <source>
        <dbReference type="PROSITE" id="PS51931"/>
    </source>
</evidence>
<dbReference type="OrthoDB" id="9812608at2"/>
<proteinExistence type="inferred from homology"/>
<dbReference type="AlphaFoldDB" id="A0A1S6IMP1"/>
<dbReference type="GO" id="GO:0031469">
    <property type="term" value="C:bacterial microcompartment"/>
    <property type="evidence" value="ECO:0007669"/>
    <property type="project" value="UniProtKB-SubCell"/>
</dbReference>
<protein>
    <submittedName>
        <fullName evidence="7">Major carboxysome shell protein 1C</fullName>
    </submittedName>
</protein>
<evidence type="ECO:0000256" key="1">
    <source>
        <dbReference type="ARBA" id="ARBA00024322"/>
    </source>
</evidence>
<name>A0A1S6IMP1_9LACT</name>
<dbReference type="SUPFAM" id="SSF143414">
    <property type="entry name" value="CcmK-like"/>
    <property type="match status" value="1"/>
</dbReference>
<dbReference type="InterPro" id="IPR044870">
    <property type="entry name" value="BMC_CP"/>
</dbReference>
<accession>A0A1S6IMP1</accession>
<organism evidence="7 8">
    <name type="scientific">Jeotgalibaca dankookensis</name>
    <dbReference type="NCBI Taxonomy" id="708126"/>
    <lineage>
        <taxon>Bacteria</taxon>
        <taxon>Bacillati</taxon>
        <taxon>Bacillota</taxon>
        <taxon>Bacilli</taxon>
        <taxon>Lactobacillales</taxon>
        <taxon>Carnobacteriaceae</taxon>
        <taxon>Jeotgalibaca</taxon>
    </lineage>
</organism>
<dbReference type="Pfam" id="PF00936">
    <property type="entry name" value="BMC"/>
    <property type="match status" value="1"/>
</dbReference>
<dbReference type="EMBL" id="CP019728">
    <property type="protein sequence ID" value="AQS52761.1"/>
    <property type="molecule type" value="Genomic_DNA"/>
</dbReference>
<dbReference type="Gene3D" id="3.30.70.1710">
    <property type="match status" value="1"/>
</dbReference>
<feature type="domain" description="BMC circularly permuted" evidence="6">
    <location>
        <begin position="1"/>
        <end position="75"/>
    </location>
</feature>
<gene>
    <name evidence="7" type="primary">csoS1C</name>
    <name evidence="7" type="ORF">BW727_100368</name>
</gene>
<evidence type="ECO:0000256" key="3">
    <source>
        <dbReference type="PROSITE-ProRule" id="PRU01278"/>
    </source>
</evidence>
<feature type="domain" description="BMC" evidence="5">
    <location>
        <begin position="5"/>
        <end position="89"/>
    </location>
</feature>
<dbReference type="InterPro" id="IPR000249">
    <property type="entry name" value="BMC_dom"/>
</dbReference>
<dbReference type="PROSITE" id="PS51930">
    <property type="entry name" value="BMC_2"/>
    <property type="match status" value="1"/>
</dbReference>
<dbReference type="CDD" id="cd07045">
    <property type="entry name" value="BMC_CcmK_like"/>
    <property type="match status" value="1"/>
</dbReference>